<evidence type="ECO:0000256" key="3">
    <source>
        <dbReference type="ARBA" id="ARBA00006840"/>
    </source>
</evidence>
<dbReference type="PRINTS" id="PR00259">
    <property type="entry name" value="TMFOUR"/>
</dbReference>
<feature type="transmembrane region" description="Helical" evidence="14">
    <location>
        <begin position="223"/>
        <end position="248"/>
    </location>
</feature>
<dbReference type="Proteomes" id="UP000001593">
    <property type="component" value="Unassembled WGS sequence"/>
</dbReference>
<dbReference type="InterPro" id="IPR008952">
    <property type="entry name" value="Tetraspanin_EC2_sf"/>
</dbReference>
<organism evidence="15 16">
    <name type="scientific">Nematostella vectensis</name>
    <name type="common">Starlet sea anemone</name>
    <dbReference type="NCBI Taxonomy" id="45351"/>
    <lineage>
        <taxon>Eukaryota</taxon>
        <taxon>Metazoa</taxon>
        <taxon>Cnidaria</taxon>
        <taxon>Anthozoa</taxon>
        <taxon>Hexacorallia</taxon>
        <taxon>Actiniaria</taxon>
        <taxon>Edwardsiidae</taxon>
        <taxon>Nematostella</taxon>
    </lineage>
</organism>
<dbReference type="eggNOG" id="KOG3882">
    <property type="taxonomic scope" value="Eukaryota"/>
</dbReference>
<feature type="transmembrane region" description="Helical" evidence="14">
    <location>
        <begin position="18"/>
        <end position="41"/>
    </location>
</feature>
<keyword evidence="16" id="KW-1185">Reference proteome</keyword>
<dbReference type="HOGENOM" id="CLU_055524_0_0_1"/>
<comment type="similarity">
    <text evidence="3 14">Belongs to the tetraspanin (TM4SF) family.</text>
</comment>
<evidence type="ECO:0000256" key="1">
    <source>
        <dbReference type="ARBA" id="ARBA00004414"/>
    </source>
</evidence>
<name>A7S6C1_NEMVE</name>
<dbReference type="InterPro" id="IPR000301">
    <property type="entry name" value="Tetraspanin_animals"/>
</dbReference>
<dbReference type="PIRSF" id="PIRSF002419">
    <property type="entry name" value="Tetraspanin"/>
    <property type="match status" value="1"/>
</dbReference>
<evidence type="ECO:0000256" key="7">
    <source>
        <dbReference type="ARBA" id="ARBA00022989"/>
    </source>
</evidence>
<evidence type="ECO:0000256" key="4">
    <source>
        <dbReference type="ARBA" id="ARBA00022475"/>
    </source>
</evidence>
<accession>A7S6C1</accession>
<keyword evidence="8 14" id="KW-0472">Membrane</keyword>
<protein>
    <recommendedName>
        <fullName evidence="14">Tetraspanin</fullName>
    </recommendedName>
</protein>
<evidence type="ECO:0000313" key="16">
    <source>
        <dbReference type="Proteomes" id="UP000001593"/>
    </source>
</evidence>
<evidence type="ECO:0000256" key="8">
    <source>
        <dbReference type="ARBA" id="ARBA00023136"/>
    </source>
</evidence>
<dbReference type="PhylomeDB" id="A7S6C1"/>
<proteinExistence type="inferred from homology"/>
<evidence type="ECO:0000256" key="9">
    <source>
        <dbReference type="ARBA" id="ARBA00023157"/>
    </source>
</evidence>
<feature type="disulfide bond" evidence="13">
    <location>
        <begin position="151"/>
        <end position="167"/>
    </location>
</feature>
<gene>
    <name evidence="15" type="ORF">NEMVEDRAFT_v1g106390</name>
</gene>
<dbReference type="GO" id="GO:0019899">
    <property type="term" value="F:enzyme binding"/>
    <property type="evidence" value="ECO:0007669"/>
    <property type="project" value="UniProtKB-ARBA"/>
</dbReference>
<dbReference type="Pfam" id="PF00335">
    <property type="entry name" value="Tetraspanin"/>
    <property type="match status" value="1"/>
</dbReference>
<evidence type="ECO:0000313" key="15">
    <source>
        <dbReference type="EMBL" id="EDO40724.1"/>
    </source>
</evidence>
<comment type="function">
    <text evidence="11">Part of TspanC8 subgroup, composed of 6 members that interact with the transmembrane metalloprotease ADAM10. This interaction is required for ADAM10 exit from the endoplasmic reticulum and for enzymatic maturation and trafficking to the cell surface as well as substrate specificity. Different TspanC8/ADAM10 complexes have distinct substrates. Promotes ADAM10-mediated cleavage of CDH2. Negatively regulates ligand-induced Notch activity probably by regulating ADAM10 activity.</text>
</comment>
<dbReference type="OMA" id="ECGVPHT"/>
<keyword evidence="9 13" id="KW-1015">Disulfide bond</keyword>
<keyword evidence="10" id="KW-0325">Glycoprotein</keyword>
<dbReference type="InterPro" id="IPR018499">
    <property type="entry name" value="Tetraspanin/Peripherin"/>
</dbReference>
<comment type="subunit">
    <text evidence="12">Interacts with ADAM10; the interaction influences ADAM10 substrate specificity, endocytosis and turnover.</text>
</comment>
<dbReference type="InParanoid" id="A7S6C1"/>
<evidence type="ECO:0000256" key="10">
    <source>
        <dbReference type="ARBA" id="ARBA00023180"/>
    </source>
</evidence>
<sequence length="255" mass="28634">MDNPNLEAQNVISKCLKYFLFVFNLLFWAIGGVMFGVGMWSVTQKGSYSKLSSLSTDPGSVLIAVGLLIIIISFFGTVGALREQIILLEIYKWVIVVIVILQVLGGLLAFAFWPNVRKSVQNQISKGIVNYRDNLDLQNIIDGIQENFKCCGSSSINDWDANRYFKCGGPSPEECGVPHTCCVKKDGEVQHNFKIQSSRHERERCFYIIGCLDAVINWFRDHMYVVAAIAIAFALPEFAGIILTHIFVQQIKEQI</sequence>
<dbReference type="EMBL" id="DS469587">
    <property type="protein sequence ID" value="EDO40724.1"/>
    <property type="molecule type" value="Genomic_DNA"/>
</dbReference>
<dbReference type="AlphaFoldDB" id="A7S6C1"/>
<evidence type="ECO:0000256" key="13">
    <source>
        <dbReference type="PIRSR" id="PIRSR002419-1"/>
    </source>
</evidence>
<evidence type="ECO:0000256" key="14">
    <source>
        <dbReference type="RuleBase" id="RU361218"/>
    </source>
</evidence>
<keyword evidence="5 14" id="KW-0812">Transmembrane</keyword>
<dbReference type="FunFam" id="1.10.1450.10:FF:000011">
    <property type="entry name" value="Tetraspanin"/>
    <property type="match status" value="1"/>
</dbReference>
<evidence type="ECO:0000256" key="6">
    <source>
        <dbReference type="ARBA" id="ARBA00022753"/>
    </source>
</evidence>
<keyword evidence="4" id="KW-1003">Cell membrane</keyword>
<dbReference type="PANTHER" id="PTHR19282">
    <property type="entry name" value="TETRASPANIN"/>
    <property type="match status" value="1"/>
</dbReference>
<dbReference type="GO" id="GO:0005886">
    <property type="term" value="C:plasma membrane"/>
    <property type="evidence" value="ECO:0000318"/>
    <property type="project" value="GO_Central"/>
</dbReference>
<dbReference type="SUPFAM" id="SSF48652">
    <property type="entry name" value="Tetraspanin"/>
    <property type="match status" value="1"/>
</dbReference>
<evidence type="ECO:0000256" key="2">
    <source>
        <dbReference type="ARBA" id="ARBA00004651"/>
    </source>
</evidence>
<evidence type="ECO:0000256" key="5">
    <source>
        <dbReference type="ARBA" id="ARBA00022692"/>
    </source>
</evidence>
<feature type="non-terminal residue" evidence="15">
    <location>
        <position position="1"/>
    </location>
</feature>
<feature type="transmembrane region" description="Helical" evidence="14">
    <location>
        <begin position="61"/>
        <end position="81"/>
    </location>
</feature>
<comment type="subcellular location">
    <subcellularLocation>
        <location evidence="2">Cell membrane</location>
        <topology evidence="2">Multi-pass membrane protein</topology>
    </subcellularLocation>
    <subcellularLocation>
        <location evidence="1">Late endosome membrane</location>
    </subcellularLocation>
    <subcellularLocation>
        <location evidence="14">Membrane</location>
        <topology evidence="14">Multi-pass membrane protein</topology>
    </subcellularLocation>
</comment>
<keyword evidence="6" id="KW-0967">Endosome</keyword>
<evidence type="ECO:0000256" key="12">
    <source>
        <dbReference type="ARBA" id="ARBA00065909"/>
    </source>
</evidence>
<dbReference type="PANTHER" id="PTHR19282:SF431">
    <property type="entry name" value="TETRASPANIN 26A, ISOFORM B-RELATED"/>
    <property type="match status" value="1"/>
</dbReference>
<evidence type="ECO:0000256" key="11">
    <source>
        <dbReference type="ARBA" id="ARBA00056423"/>
    </source>
</evidence>
<dbReference type="Gene3D" id="1.10.1450.10">
    <property type="entry name" value="Tetraspanin"/>
    <property type="match status" value="1"/>
</dbReference>
<keyword evidence="7 14" id="KW-1133">Transmembrane helix</keyword>
<feature type="transmembrane region" description="Helical" evidence="14">
    <location>
        <begin position="93"/>
        <end position="113"/>
    </location>
</feature>
<dbReference type="GO" id="GO:0051604">
    <property type="term" value="P:protein maturation"/>
    <property type="evidence" value="ECO:0007669"/>
    <property type="project" value="UniProtKB-ARBA"/>
</dbReference>
<dbReference type="GO" id="GO:0031902">
    <property type="term" value="C:late endosome membrane"/>
    <property type="evidence" value="ECO:0007669"/>
    <property type="project" value="UniProtKB-SubCell"/>
</dbReference>
<reference evidence="15 16" key="1">
    <citation type="journal article" date="2007" name="Science">
        <title>Sea anemone genome reveals ancestral eumetazoan gene repertoire and genomic organization.</title>
        <authorList>
            <person name="Putnam N.H."/>
            <person name="Srivastava M."/>
            <person name="Hellsten U."/>
            <person name="Dirks B."/>
            <person name="Chapman J."/>
            <person name="Salamov A."/>
            <person name="Terry A."/>
            <person name="Shapiro H."/>
            <person name="Lindquist E."/>
            <person name="Kapitonov V.V."/>
            <person name="Jurka J."/>
            <person name="Genikhovich G."/>
            <person name="Grigoriev I.V."/>
            <person name="Lucas S.M."/>
            <person name="Steele R.E."/>
            <person name="Finnerty J.R."/>
            <person name="Technau U."/>
            <person name="Martindale M.Q."/>
            <person name="Rokhsar D.S."/>
        </authorList>
    </citation>
    <scope>NUCLEOTIDE SEQUENCE [LARGE SCALE GENOMIC DNA]</scope>
    <source>
        <strain evidence="16">CH2 X CH6</strain>
    </source>
</reference>